<dbReference type="PANTHER" id="PTHR42928">
    <property type="entry name" value="TRICARBOXYLATE-BINDING PROTEIN"/>
    <property type="match status" value="1"/>
</dbReference>
<dbReference type="PANTHER" id="PTHR42928:SF5">
    <property type="entry name" value="BLR1237 PROTEIN"/>
    <property type="match status" value="1"/>
</dbReference>
<proteinExistence type="inferred from homology"/>
<dbReference type="EMBL" id="JAAEDI010000020">
    <property type="protein sequence ID" value="MBR0651705.1"/>
    <property type="molecule type" value="Genomic_DNA"/>
</dbReference>
<evidence type="ECO:0000256" key="1">
    <source>
        <dbReference type="ARBA" id="ARBA00006987"/>
    </source>
</evidence>
<dbReference type="InterPro" id="IPR005064">
    <property type="entry name" value="BUG"/>
</dbReference>
<dbReference type="PIRSF" id="PIRSF017082">
    <property type="entry name" value="YflP"/>
    <property type="match status" value="1"/>
</dbReference>
<reference evidence="4" key="1">
    <citation type="journal article" date="2021" name="Syst. Appl. Microbiol.">
        <title>Roseomonas hellenica sp. nov., isolated from roots of wild-growing Alkanna tinctoria.</title>
        <authorList>
            <person name="Rat A."/>
            <person name="Naranjo H.D."/>
            <person name="Lebbe L."/>
            <person name="Cnockaert M."/>
            <person name="Krigas N."/>
            <person name="Grigoriadou K."/>
            <person name="Maloupa E."/>
            <person name="Willems A."/>
        </authorList>
    </citation>
    <scope>NUCLEOTIDE SEQUENCE [LARGE SCALE GENOMIC DNA]</scope>
    <source>
        <strain evidence="4">LMG 31159</strain>
    </source>
</reference>
<comment type="caution">
    <text evidence="3">The sequence shown here is derived from an EMBL/GenBank/DDBJ whole genome shotgun (WGS) entry which is preliminary data.</text>
</comment>
<feature type="signal peptide" evidence="2">
    <location>
        <begin position="1"/>
        <end position="25"/>
    </location>
</feature>
<dbReference type="InterPro" id="IPR042100">
    <property type="entry name" value="Bug_dom1"/>
</dbReference>
<dbReference type="Proteomes" id="UP000698752">
    <property type="component" value="Unassembled WGS sequence"/>
</dbReference>
<protein>
    <submittedName>
        <fullName evidence="3">Tripartite tricarboxylate transporter substrate binding protein</fullName>
    </submittedName>
</protein>
<gene>
    <name evidence="3" type="ORF">GXW78_18695</name>
</gene>
<evidence type="ECO:0000256" key="2">
    <source>
        <dbReference type="SAM" id="SignalP"/>
    </source>
</evidence>
<name>A0ABS5EKZ9_9PROT</name>
<dbReference type="RefSeq" id="WP_211870382.1">
    <property type="nucleotide sequence ID" value="NZ_JAAEDI010000020.1"/>
</dbReference>
<keyword evidence="4" id="KW-1185">Reference proteome</keyword>
<keyword evidence="2" id="KW-0732">Signal</keyword>
<evidence type="ECO:0000313" key="4">
    <source>
        <dbReference type="Proteomes" id="UP000698752"/>
    </source>
</evidence>
<comment type="similarity">
    <text evidence="1">Belongs to the UPF0065 (bug) family.</text>
</comment>
<dbReference type="Gene3D" id="3.40.190.150">
    <property type="entry name" value="Bordetella uptake gene, domain 1"/>
    <property type="match status" value="1"/>
</dbReference>
<feature type="chain" id="PRO_5047369016" evidence="2">
    <location>
        <begin position="26"/>
        <end position="326"/>
    </location>
</feature>
<accession>A0ABS5EKZ9</accession>
<evidence type="ECO:0000313" key="3">
    <source>
        <dbReference type="EMBL" id="MBR0651705.1"/>
    </source>
</evidence>
<organism evidence="3 4">
    <name type="scientific">Neoroseomonas terrae</name>
    <dbReference type="NCBI Taxonomy" id="424799"/>
    <lineage>
        <taxon>Bacteria</taxon>
        <taxon>Pseudomonadati</taxon>
        <taxon>Pseudomonadota</taxon>
        <taxon>Alphaproteobacteria</taxon>
        <taxon>Acetobacterales</taxon>
        <taxon>Acetobacteraceae</taxon>
        <taxon>Neoroseomonas</taxon>
    </lineage>
</organism>
<sequence length="326" mass="34805">MSRITRRAALAVGVAVLAAPGLARAQGAFPNKPLRMIVPYPPGGVTDLMGRLAAEAMGRHIGQTVVVENRPGAGGNIGAKAAAQSEPDGYTMLLGTMATQGVNPVLYPDPTFDPRRDLVGVGMMADMPNVMICNPRRWNPANAQEAIARMKAEPGKILFGSVGNGSSSHLSQVMLTRMAGLEVVHVPYRGSSPAVAAMIAGDLDLLFDASATSGPHIKGGTVRGLAITMNRRIESLPDIPTLEEAGVQGYHLSVWNGVLAPARVPRPVLTRLQEAFMASMDATMLERLRANFTEPLVIPSDQLQPWLNEDAERWVRIAREAAIRPD</sequence>
<dbReference type="Gene3D" id="3.40.190.10">
    <property type="entry name" value="Periplasmic binding protein-like II"/>
    <property type="match status" value="1"/>
</dbReference>
<dbReference type="Pfam" id="PF03401">
    <property type="entry name" value="TctC"/>
    <property type="match status" value="1"/>
</dbReference>